<feature type="domain" description="Calcineurin-like phosphoesterase" evidence="3">
    <location>
        <begin position="1"/>
        <end position="144"/>
    </location>
</feature>
<dbReference type="InterPro" id="IPR000979">
    <property type="entry name" value="Phosphodiesterase_MJ0936/Vps29"/>
</dbReference>
<comment type="similarity">
    <text evidence="1 2">Belongs to the metallophosphoesterase superfamily. YfcE family.</text>
</comment>
<sequence>MKVLIMSDSHGLTQEISMITDRHKQEVAAMIHCGDSELERKNPLMEDFLAVRGNCDYDDAYPDDFVENIAGKRFFLTHGHLYNIKMTLMNLAYKSEEIGADIICFGHSHAAGSEMIDGKLFINPGSIRQPRGRMEKTYAILEIGAKQLEIIYYDLEGKIVEELRNAYQTE</sequence>
<dbReference type="Gene3D" id="3.60.21.10">
    <property type="match status" value="1"/>
</dbReference>
<organism evidence="4 5">
    <name type="scientific">Peribacillus muralis</name>
    <dbReference type="NCBI Taxonomy" id="264697"/>
    <lineage>
        <taxon>Bacteria</taxon>
        <taxon>Bacillati</taxon>
        <taxon>Bacillota</taxon>
        <taxon>Bacilli</taxon>
        <taxon>Bacillales</taxon>
        <taxon>Bacillaceae</taxon>
        <taxon>Peribacillus</taxon>
    </lineage>
</organism>
<evidence type="ECO:0000259" key="3">
    <source>
        <dbReference type="Pfam" id="PF12850"/>
    </source>
</evidence>
<accession>A0A1B3XS14</accession>
<dbReference type="GO" id="GO:0016787">
    <property type="term" value="F:hydrolase activity"/>
    <property type="evidence" value="ECO:0007669"/>
    <property type="project" value="UniProtKB-UniRule"/>
</dbReference>
<dbReference type="Pfam" id="PF12850">
    <property type="entry name" value="Metallophos_2"/>
    <property type="match status" value="1"/>
</dbReference>
<dbReference type="SUPFAM" id="SSF56300">
    <property type="entry name" value="Metallo-dependent phosphatases"/>
    <property type="match status" value="1"/>
</dbReference>
<dbReference type="OrthoDB" id="9800565at2"/>
<keyword evidence="2" id="KW-0479">Metal-binding</keyword>
<dbReference type="InterPro" id="IPR029052">
    <property type="entry name" value="Metallo-depent_PP-like"/>
</dbReference>
<dbReference type="InterPro" id="IPR041802">
    <property type="entry name" value="MPP_YfcE"/>
</dbReference>
<gene>
    <name evidence="4" type="ORF">ABE28_016625</name>
</gene>
<dbReference type="NCBIfam" id="TIGR00040">
    <property type="entry name" value="yfcE"/>
    <property type="match status" value="1"/>
</dbReference>
<dbReference type="AlphaFoldDB" id="A0A1B3XS14"/>
<dbReference type="KEGG" id="bmur:ABE28_016625"/>
<dbReference type="InterPro" id="IPR024654">
    <property type="entry name" value="Calcineurin-like_PHP_lpxH"/>
</dbReference>
<dbReference type="STRING" id="264697.ABE28_016625"/>
<dbReference type="EMBL" id="CP017080">
    <property type="protein sequence ID" value="AOH55987.1"/>
    <property type="molecule type" value="Genomic_DNA"/>
</dbReference>
<dbReference type="GO" id="GO:0046872">
    <property type="term" value="F:metal ion binding"/>
    <property type="evidence" value="ECO:0007669"/>
    <property type="project" value="UniProtKB-KW"/>
</dbReference>
<proteinExistence type="inferred from homology"/>
<comment type="cofactor">
    <cofactor evidence="2">
        <name>a divalent metal cation</name>
        <dbReference type="ChEBI" id="CHEBI:60240"/>
    </cofactor>
</comment>
<dbReference type="EC" id="3.1.4.-" evidence="2"/>
<evidence type="ECO:0000256" key="2">
    <source>
        <dbReference type="RuleBase" id="RU362039"/>
    </source>
</evidence>
<dbReference type="CDD" id="cd00841">
    <property type="entry name" value="MPP_YfcE"/>
    <property type="match status" value="1"/>
</dbReference>
<name>A0A1B3XS14_9BACI</name>
<evidence type="ECO:0000313" key="5">
    <source>
        <dbReference type="Proteomes" id="UP000077926"/>
    </source>
</evidence>
<evidence type="ECO:0000256" key="1">
    <source>
        <dbReference type="ARBA" id="ARBA00008950"/>
    </source>
</evidence>
<dbReference type="RefSeq" id="WP_064466140.1">
    <property type="nucleotide sequence ID" value="NZ_CP017080.1"/>
</dbReference>
<protein>
    <recommendedName>
        <fullName evidence="2">Phosphoesterase</fullName>
        <ecNumber evidence="2">3.1.4.-</ecNumber>
    </recommendedName>
</protein>
<dbReference type="Proteomes" id="UP000077926">
    <property type="component" value="Chromosome"/>
</dbReference>
<keyword evidence="5" id="KW-1185">Reference proteome</keyword>
<dbReference type="PANTHER" id="PTHR11124">
    <property type="entry name" value="VACUOLAR SORTING PROTEIN VPS29"/>
    <property type="match status" value="1"/>
</dbReference>
<reference evidence="4 5" key="1">
    <citation type="submission" date="2016-08" db="EMBL/GenBank/DDBJ databases">
        <title>Complete genome sequence of Bacillus muralis G25-68, a strain with toxicity to nematodes.</title>
        <authorList>
            <person name="Zheng Z."/>
        </authorList>
    </citation>
    <scope>NUCLEOTIDE SEQUENCE [LARGE SCALE GENOMIC DNA]</scope>
    <source>
        <strain evidence="4 5">G25-68</strain>
    </source>
</reference>
<evidence type="ECO:0000313" key="4">
    <source>
        <dbReference type="EMBL" id="AOH55987.1"/>
    </source>
</evidence>